<accession>A0AAE9YJN8</accession>
<evidence type="ECO:0000256" key="2">
    <source>
        <dbReference type="ARBA" id="ARBA00022636"/>
    </source>
</evidence>
<name>A0AAE9YJN8_9GAMM</name>
<feature type="domain" description="EAL" evidence="3">
    <location>
        <begin position="457"/>
        <end position="710"/>
    </location>
</feature>
<dbReference type="SUPFAM" id="SSF141868">
    <property type="entry name" value="EAL domain-like"/>
    <property type="match status" value="1"/>
</dbReference>
<dbReference type="CDD" id="cd01948">
    <property type="entry name" value="EAL"/>
    <property type="match status" value="1"/>
</dbReference>
<dbReference type="PROSITE" id="PS50887">
    <property type="entry name" value="GGDEF"/>
    <property type="match status" value="1"/>
</dbReference>
<organism evidence="5 6">
    <name type="scientific">Thalassomonas actiniarum</name>
    <dbReference type="NCBI Taxonomy" id="485447"/>
    <lineage>
        <taxon>Bacteria</taxon>
        <taxon>Pseudomonadati</taxon>
        <taxon>Pseudomonadota</taxon>
        <taxon>Gammaproteobacteria</taxon>
        <taxon>Alteromonadales</taxon>
        <taxon>Colwelliaceae</taxon>
        <taxon>Thalassomonas</taxon>
    </lineage>
</organism>
<dbReference type="Pfam" id="PF00990">
    <property type="entry name" value="GGDEF"/>
    <property type="match status" value="1"/>
</dbReference>
<dbReference type="PANTHER" id="PTHR44757:SF2">
    <property type="entry name" value="BIOFILM ARCHITECTURE MAINTENANCE PROTEIN MBAA"/>
    <property type="match status" value="1"/>
</dbReference>
<reference evidence="5 6" key="1">
    <citation type="journal article" date="2015" name="Genome Announc.">
        <title>Draft Genome Sequences of Marine Isolates of Thalassomonas viridans and Thalassomonas actiniarum.</title>
        <authorList>
            <person name="Olonade I."/>
            <person name="van Zyl L.J."/>
            <person name="Trindade M."/>
        </authorList>
    </citation>
    <scope>NUCLEOTIDE SEQUENCE [LARGE SCALE GENOMIC DNA]</scope>
    <source>
        <strain evidence="5 6">A5K-106</strain>
    </source>
</reference>
<reference evidence="5 6" key="2">
    <citation type="journal article" date="2022" name="Mar. Drugs">
        <title>Bioassay-Guided Fractionation Leads to the Detection of Cholic Acid Generated by the Rare Thalassomonas sp.</title>
        <authorList>
            <person name="Pheiffer F."/>
            <person name="Schneider Y.K."/>
            <person name="Hansen E.H."/>
            <person name="Andersen J.H."/>
            <person name="Isaksson J."/>
            <person name="Busche T."/>
            <person name="R C."/>
            <person name="Kalinowski J."/>
            <person name="Zyl L.V."/>
            <person name="Trindade M."/>
        </authorList>
    </citation>
    <scope>NUCLEOTIDE SEQUENCE [LARGE SCALE GENOMIC DNA]</scope>
    <source>
        <strain evidence="5 6">A5K-106</strain>
    </source>
</reference>
<dbReference type="InterPro" id="IPR052155">
    <property type="entry name" value="Biofilm_reg_signaling"/>
</dbReference>
<keyword evidence="2" id="KW-0973">c-di-GMP</keyword>
<dbReference type="PROSITE" id="PS50883">
    <property type="entry name" value="EAL"/>
    <property type="match status" value="1"/>
</dbReference>
<evidence type="ECO:0000313" key="6">
    <source>
        <dbReference type="Proteomes" id="UP000032568"/>
    </source>
</evidence>
<protein>
    <recommendedName>
        <fullName evidence="1">cyclic-guanylate-specific phosphodiesterase</fullName>
        <ecNumber evidence="1">3.1.4.52</ecNumber>
    </recommendedName>
</protein>
<dbReference type="KEGG" id="tact:SG35_015420"/>
<dbReference type="GO" id="GO:0071111">
    <property type="term" value="F:cyclic-guanylate-specific phosphodiesterase activity"/>
    <property type="evidence" value="ECO:0007669"/>
    <property type="project" value="UniProtKB-EC"/>
</dbReference>
<dbReference type="InterPro" id="IPR035919">
    <property type="entry name" value="EAL_sf"/>
</dbReference>
<dbReference type="SMART" id="SM00267">
    <property type="entry name" value="GGDEF"/>
    <property type="match status" value="1"/>
</dbReference>
<dbReference type="NCBIfam" id="TIGR00254">
    <property type="entry name" value="GGDEF"/>
    <property type="match status" value="1"/>
</dbReference>
<dbReference type="InterPro" id="IPR029787">
    <property type="entry name" value="Nucleotide_cyclase"/>
</dbReference>
<proteinExistence type="predicted"/>
<dbReference type="InterPro" id="IPR001633">
    <property type="entry name" value="EAL_dom"/>
</dbReference>
<dbReference type="Gene3D" id="3.20.20.450">
    <property type="entry name" value="EAL domain"/>
    <property type="match status" value="1"/>
</dbReference>
<evidence type="ECO:0000256" key="1">
    <source>
        <dbReference type="ARBA" id="ARBA00012282"/>
    </source>
</evidence>
<dbReference type="FunFam" id="3.20.20.450:FF:000001">
    <property type="entry name" value="Cyclic di-GMP phosphodiesterase yahA"/>
    <property type="match status" value="1"/>
</dbReference>
<dbReference type="Gene3D" id="3.30.450.20">
    <property type="entry name" value="PAS domain"/>
    <property type="match status" value="1"/>
</dbReference>
<evidence type="ECO:0000313" key="5">
    <source>
        <dbReference type="EMBL" id="WDD96766.1"/>
    </source>
</evidence>
<gene>
    <name evidence="5" type="ORF">SG35_015420</name>
</gene>
<evidence type="ECO:0000259" key="3">
    <source>
        <dbReference type="PROSITE" id="PS50883"/>
    </source>
</evidence>
<dbReference type="EMBL" id="CP059735">
    <property type="protein sequence ID" value="WDD96766.1"/>
    <property type="molecule type" value="Genomic_DNA"/>
</dbReference>
<feature type="domain" description="GGDEF" evidence="4">
    <location>
        <begin position="314"/>
        <end position="448"/>
    </location>
</feature>
<dbReference type="InterPro" id="IPR000160">
    <property type="entry name" value="GGDEF_dom"/>
</dbReference>
<dbReference type="RefSeq" id="WP_053043305.1">
    <property type="nucleotide sequence ID" value="NZ_CP059735.1"/>
</dbReference>
<dbReference type="SUPFAM" id="SSF55073">
    <property type="entry name" value="Nucleotide cyclase"/>
    <property type="match status" value="1"/>
</dbReference>
<dbReference type="CDD" id="cd01949">
    <property type="entry name" value="GGDEF"/>
    <property type="match status" value="1"/>
</dbReference>
<dbReference type="AlphaFoldDB" id="A0AAE9YJN8"/>
<dbReference type="Gene3D" id="3.30.70.270">
    <property type="match status" value="1"/>
</dbReference>
<dbReference type="SMART" id="SM00052">
    <property type="entry name" value="EAL"/>
    <property type="match status" value="1"/>
</dbReference>
<sequence length="712" mass="81057">MTSQLNHVLNAMDQLVLEVIDSTTCSVRLIGGDSDWAKALFPQLASQQAFIITDETPFLLDFLHDARQVWCGQLDTRLRSGFWTEVTQNKTELHLEAIAIKKKQKNLLVIANQYEDFKLQQHTKQLARELLLSNDRLFLQNEYLRSRLLSLFKQPPEQSALPATLTKIIENADFSVIITDNKLTPLVENSAASSLFKEEQPFQIQPAKPIDIILKLMKNQLPEYDRILSTKSHWDGELCWMSPPSTLKWLKISFYPVKSKLNEVENWIVFANDISTIKHLVQRNEQLALQDMLTELPNRFSFWQTLEKHIASAKAFYLLYIDINNFRRHNEFYGHNEGDKLLIECGKRIKSVIKASDFIARVGGDEFTVILTDIDNRQACEIAIQRIIGHIKKPFITSKGEAFTISISIGAANFPNDAKTAADLMKFIDLSAYNGKRNNKNSIQFYSQSMRDSSHQLIQLEHELRLAIKNNEFELFLQPIVDLAKNNITKAEALIRWNHPKKGMISPDKFIPVAEKSDLIIALGEWVIQRACQMVKKLAKLGYNIKISMNLSSAQVTDNNLFSYLHACVKNYKIDPCLLEVEVTEGVLVDDYSVANKLLSKVRTIGMSVSVDDFGTGYSSLSYLKQLPLDFLKIDRSFINDIVTDDNDKAIVKAVIALAHNLNLCVIAEGVETQEQLSFLTDNACNSVQGYLFSRPVQFNAFVELLKKHPHT</sequence>
<dbReference type="InterPro" id="IPR043128">
    <property type="entry name" value="Rev_trsase/Diguanyl_cyclase"/>
</dbReference>
<evidence type="ECO:0000259" key="4">
    <source>
        <dbReference type="PROSITE" id="PS50887"/>
    </source>
</evidence>
<dbReference type="PANTHER" id="PTHR44757">
    <property type="entry name" value="DIGUANYLATE CYCLASE DGCP"/>
    <property type="match status" value="1"/>
</dbReference>
<dbReference type="Proteomes" id="UP000032568">
    <property type="component" value="Chromosome"/>
</dbReference>
<keyword evidence="6" id="KW-1185">Reference proteome</keyword>
<dbReference type="Pfam" id="PF00563">
    <property type="entry name" value="EAL"/>
    <property type="match status" value="1"/>
</dbReference>
<dbReference type="EC" id="3.1.4.52" evidence="1"/>